<dbReference type="EMBL" id="LTDM01000023">
    <property type="protein sequence ID" value="OLS02528.1"/>
    <property type="molecule type" value="Genomic_DNA"/>
</dbReference>
<dbReference type="Proteomes" id="UP000186112">
    <property type="component" value="Unassembled WGS sequence"/>
</dbReference>
<comment type="cofactor">
    <cofactor evidence="1">
        <name>Zn(2+)</name>
        <dbReference type="ChEBI" id="CHEBI:29105"/>
    </cofactor>
</comment>
<dbReference type="GO" id="GO:0006508">
    <property type="term" value="P:proteolysis"/>
    <property type="evidence" value="ECO:0007669"/>
    <property type="project" value="UniProtKB-KW"/>
</dbReference>
<dbReference type="SUPFAM" id="SSF140990">
    <property type="entry name" value="FtsH protease domain-like"/>
    <property type="match status" value="1"/>
</dbReference>
<comment type="similarity">
    <text evidence="3">In the C-terminal section; belongs to the peptidase M41 family.</text>
</comment>
<protein>
    <submittedName>
        <fullName evidence="19">ATP-dependent zinc metalloprotease FtsH</fullName>
        <ecNumber evidence="19">3.4.24.-</ecNumber>
    </submittedName>
</protein>
<evidence type="ECO:0000256" key="7">
    <source>
        <dbReference type="ARBA" id="ARBA00022723"/>
    </source>
</evidence>
<keyword evidence="11 16" id="KW-0067">ATP-binding</keyword>
<comment type="caution">
    <text evidence="19">The sequence shown here is derived from an EMBL/GenBank/DDBJ whole genome shotgun (WGS) entry which is preliminary data.</text>
</comment>
<dbReference type="Gene3D" id="3.30.720.210">
    <property type="match status" value="1"/>
</dbReference>
<sequence>MKNKKRYLILGIVLIIITTLIFFVLRKDDKAISMSYTSFMDELQKSNVKEVTIGKSPNIEGVLKDGKKFITDNPRTEDFKKELLVKDVEVNEQDIELGDKIVSIVLSIGLVVLVLYMRKNYSKVAEKEINNLAQIEKIDYDNSIKFKDVAGNEEAKEALHEMVDFINRPEVYEKYGAKLPRGVLLYGPPGTGKTLLAKALAGEAGVPIFPVSGSDFIQVYSGLGASRIRSLFKKAKEAGKSVIFIDEIDSLGKKRKGMDASSNEEGDRTLNALLAEMSGFKDSEGIIVVAATNRIDVLDEALLRPGRFDRQIEIQLPDVVAREKILNLHAKNKPLDEDVDFKRVALETIYFSGAKLENLLNESAIIAAKSKCKLISQNDIDKAYYKVLVGDEKKERNSITLKDREITAYHEAGHALVTKLVCKENRVTRVSIIPSTKGMGGFSLNIPKESIYKTKKEILANTMIALAGRASEEIIFGKDYITTGASSDLEKSTTMIISLIGIYGMDSQAGLLNYNAISNDFSQDMKIINRSKEILDSLYLDTIKLLQDNKVKLNILAKSLLEKETLGEEEINNILKSI</sequence>
<dbReference type="InterPro" id="IPR041569">
    <property type="entry name" value="AAA_lid_3"/>
</dbReference>
<dbReference type="Gene3D" id="1.10.8.60">
    <property type="match status" value="1"/>
</dbReference>
<dbReference type="InterPro" id="IPR003959">
    <property type="entry name" value="ATPase_AAA_core"/>
</dbReference>
<dbReference type="OrthoDB" id="9809379at2"/>
<evidence type="ECO:0000256" key="13">
    <source>
        <dbReference type="ARBA" id="ARBA00022989"/>
    </source>
</evidence>
<keyword evidence="14 19" id="KW-0482">Metalloprotease</keyword>
<dbReference type="EC" id="3.4.24.-" evidence="19"/>
<dbReference type="Pfam" id="PF00004">
    <property type="entry name" value="AAA"/>
    <property type="match status" value="1"/>
</dbReference>
<organism evidence="19 20">
    <name type="scientific">Tissierella creatinophila DSM 6911</name>
    <dbReference type="NCBI Taxonomy" id="1123403"/>
    <lineage>
        <taxon>Bacteria</taxon>
        <taxon>Bacillati</taxon>
        <taxon>Bacillota</taxon>
        <taxon>Tissierellia</taxon>
        <taxon>Tissierellales</taxon>
        <taxon>Tissierellaceae</taxon>
        <taxon>Tissierella</taxon>
    </lineage>
</organism>
<dbReference type="InterPro" id="IPR037219">
    <property type="entry name" value="Peptidase_M41-like"/>
</dbReference>
<keyword evidence="10" id="KW-0862">Zinc</keyword>
<dbReference type="InterPro" id="IPR011546">
    <property type="entry name" value="Pept_M41_FtsH_extracell"/>
</dbReference>
<keyword evidence="7" id="KW-0479">Metal-binding</keyword>
<dbReference type="PANTHER" id="PTHR23076">
    <property type="entry name" value="METALLOPROTEASE M41 FTSH"/>
    <property type="match status" value="1"/>
</dbReference>
<keyword evidence="13 17" id="KW-1133">Transmembrane helix</keyword>
<evidence type="ECO:0000256" key="3">
    <source>
        <dbReference type="ARBA" id="ARBA00010044"/>
    </source>
</evidence>
<evidence type="ECO:0000256" key="10">
    <source>
        <dbReference type="ARBA" id="ARBA00022833"/>
    </source>
</evidence>
<keyword evidence="8 16" id="KW-0547">Nucleotide-binding</keyword>
<dbReference type="Gene3D" id="3.40.50.300">
    <property type="entry name" value="P-loop containing nucleotide triphosphate hydrolases"/>
    <property type="match status" value="1"/>
</dbReference>
<evidence type="ECO:0000256" key="2">
    <source>
        <dbReference type="ARBA" id="ARBA00004141"/>
    </source>
</evidence>
<dbReference type="InterPro" id="IPR003593">
    <property type="entry name" value="AAA+_ATPase"/>
</dbReference>
<dbReference type="GO" id="GO:0004176">
    <property type="term" value="F:ATP-dependent peptidase activity"/>
    <property type="evidence" value="ECO:0007669"/>
    <property type="project" value="InterPro"/>
</dbReference>
<dbReference type="AlphaFoldDB" id="A0A1U7M5R2"/>
<dbReference type="InterPro" id="IPR003960">
    <property type="entry name" value="ATPase_AAA_CS"/>
</dbReference>
<evidence type="ECO:0000256" key="12">
    <source>
        <dbReference type="ARBA" id="ARBA00022946"/>
    </source>
</evidence>
<dbReference type="Gene3D" id="1.20.58.760">
    <property type="entry name" value="Peptidase M41"/>
    <property type="match status" value="1"/>
</dbReference>
<evidence type="ECO:0000256" key="15">
    <source>
        <dbReference type="ARBA" id="ARBA00023136"/>
    </source>
</evidence>
<dbReference type="InterPro" id="IPR027417">
    <property type="entry name" value="P-loop_NTPase"/>
</dbReference>
<dbReference type="FunFam" id="1.10.8.60:FF:000001">
    <property type="entry name" value="ATP-dependent zinc metalloprotease FtsH"/>
    <property type="match status" value="1"/>
</dbReference>
<evidence type="ECO:0000256" key="8">
    <source>
        <dbReference type="ARBA" id="ARBA00022741"/>
    </source>
</evidence>
<comment type="similarity">
    <text evidence="16">Belongs to the AAA ATPase family.</text>
</comment>
<dbReference type="GO" id="GO:0005524">
    <property type="term" value="F:ATP binding"/>
    <property type="evidence" value="ECO:0007669"/>
    <property type="project" value="UniProtKB-KW"/>
</dbReference>
<evidence type="ECO:0000256" key="1">
    <source>
        <dbReference type="ARBA" id="ARBA00001947"/>
    </source>
</evidence>
<dbReference type="PANTHER" id="PTHR23076:SF97">
    <property type="entry name" value="ATP-DEPENDENT ZINC METALLOPROTEASE YME1L1"/>
    <property type="match status" value="1"/>
</dbReference>
<evidence type="ECO:0000256" key="4">
    <source>
        <dbReference type="ARBA" id="ARBA00022475"/>
    </source>
</evidence>
<dbReference type="Pfam" id="PF06480">
    <property type="entry name" value="FtsH_ext"/>
    <property type="match status" value="1"/>
</dbReference>
<dbReference type="GO" id="GO:0016020">
    <property type="term" value="C:membrane"/>
    <property type="evidence" value="ECO:0007669"/>
    <property type="project" value="UniProtKB-SubCell"/>
</dbReference>
<evidence type="ECO:0000313" key="20">
    <source>
        <dbReference type="Proteomes" id="UP000186112"/>
    </source>
</evidence>
<evidence type="ECO:0000256" key="17">
    <source>
        <dbReference type="SAM" id="Phobius"/>
    </source>
</evidence>
<reference evidence="19 20" key="1">
    <citation type="submission" date="2016-02" db="EMBL/GenBank/DDBJ databases">
        <title>Genome sequence of Tissierella creatinophila DSM 6911.</title>
        <authorList>
            <person name="Poehlein A."/>
            <person name="Daniel R."/>
        </authorList>
    </citation>
    <scope>NUCLEOTIDE SEQUENCE [LARGE SCALE GENOMIC DNA]</scope>
    <source>
        <strain evidence="19 20">DSM 6911</strain>
    </source>
</reference>
<gene>
    <name evidence="19" type="primary">ftsH_4</name>
    <name evidence="19" type="ORF">TICRE_14840</name>
</gene>
<dbReference type="GO" id="GO:0004222">
    <property type="term" value="F:metalloendopeptidase activity"/>
    <property type="evidence" value="ECO:0007669"/>
    <property type="project" value="InterPro"/>
</dbReference>
<evidence type="ECO:0000256" key="5">
    <source>
        <dbReference type="ARBA" id="ARBA00022670"/>
    </source>
</evidence>
<evidence type="ECO:0000256" key="11">
    <source>
        <dbReference type="ARBA" id="ARBA00022840"/>
    </source>
</evidence>
<keyword evidence="9 19" id="KW-0378">Hydrolase</keyword>
<keyword evidence="12" id="KW-0809">Transit peptide</keyword>
<proteinExistence type="inferred from homology"/>
<keyword evidence="5 19" id="KW-0645">Protease</keyword>
<feature type="transmembrane region" description="Helical" evidence="17">
    <location>
        <begin position="7"/>
        <end position="25"/>
    </location>
</feature>
<dbReference type="SUPFAM" id="SSF52540">
    <property type="entry name" value="P-loop containing nucleoside triphosphate hydrolases"/>
    <property type="match status" value="1"/>
</dbReference>
<dbReference type="GO" id="GO:0016887">
    <property type="term" value="F:ATP hydrolysis activity"/>
    <property type="evidence" value="ECO:0007669"/>
    <property type="project" value="InterPro"/>
</dbReference>
<accession>A0A1U7M5R2</accession>
<keyword evidence="4" id="KW-1003">Cell membrane</keyword>
<dbReference type="SMART" id="SM00382">
    <property type="entry name" value="AAA"/>
    <property type="match status" value="1"/>
</dbReference>
<dbReference type="PROSITE" id="PS00674">
    <property type="entry name" value="AAA"/>
    <property type="match status" value="1"/>
</dbReference>
<dbReference type="InterPro" id="IPR000642">
    <property type="entry name" value="Peptidase_M41"/>
</dbReference>
<evidence type="ECO:0000256" key="14">
    <source>
        <dbReference type="ARBA" id="ARBA00023049"/>
    </source>
</evidence>
<keyword evidence="20" id="KW-1185">Reference proteome</keyword>
<dbReference type="FunFam" id="3.40.50.300:FF:000277">
    <property type="entry name" value="ATP-dependent zinc metalloprotease FtsH"/>
    <property type="match status" value="1"/>
</dbReference>
<name>A0A1U7M5R2_TISCR</name>
<comment type="subcellular location">
    <subcellularLocation>
        <location evidence="2">Membrane</location>
        <topology evidence="2">Multi-pass membrane protein</topology>
    </subcellularLocation>
</comment>
<feature type="domain" description="AAA+ ATPase" evidence="18">
    <location>
        <begin position="179"/>
        <end position="318"/>
    </location>
</feature>
<evidence type="ECO:0000259" key="18">
    <source>
        <dbReference type="SMART" id="SM00382"/>
    </source>
</evidence>
<evidence type="ECO:0000313" key="19">
    <source>
        <dbReference type="EMBL" id="OLS02528.1"/>
    </source>
</evidence>
<keyword evidence="6 17" id="KW-0812">Transmembrane</keyword>
<evidence type="ECO:0000256" key="16">
    <source>
        <dbReference type="RuleBase" id="RU003651"/>
    </source>
</evidence>
<dbReference type="RefSeq" id="WP_075726661.1">
    <property type="nucleotide sequence ID" value="NZ_LTDM01000023.1"/>
</dbReference>
<dbReference type="Pfam" id="PF17862">
    <property type="entry name" value="AAA_lid_3"/>
    <property type="match status" value="1"/>
</dbReference>
<dbReference type="GO" id="GO:0008270">
    <property type="term" value="F:zinc ion binding"/>
    <property type="evidence" value="ECO:0007669"/>
    <property type="project" value="InterPro"/>
</dbReference>
<dbReference type="Pfam" id="PF01434">
    <property type="entry name" value="Peptidase_M41"/>
    <property type="match status" value="1"/>
</dbReference>
<evidence type="ECO:0000256" key="9">
    <source>
        <dbReference type="ARBA" id="ARBA00022801"/>
    </source>
</evidence>
<keyword evidence="15 17" id="KW-0472">Membrane</keyword>
<dbReference type="CDD" id="cd19501">
    <property type="entry name" value="RecA-like_FtsH"/>
    <property type="match status" value="1"/>
</dbReference>
<evidence type="ECO:0000256" key="6">
    <source>
        <dbReference type="ARBA" id="ARBA00022692"/>
    </source>
</evidence>